<feature type="transmembrane region" description="Helical" evidence="5">
    <location>
        <begin position="185"/>
        <end position="208"/>
    </location>
</feature>
<evidence type="ECO:0000256" key="3">
    <source>
        <dbReference type="ARBA" id="ARBA00022989"/>
    </source>
</evidence>
<name>A0A9N7UW96_PLEPL</name>
<dbReference type="Gene3D" id="1.20.1070.10">
    <property type="entry name" value="Rhodopsin 7-helix transmembrane proteins"/>
    <property type="match status" value="2"/>
</dbReference>
<evidence type="ECO:0000256" key="5">
    <source>
        <dbReference type="SAM" id="Phobius"/>
    </source>
</evidence>
<feature type="transmembrane region" description="Helical" evidence="5">
    <location>
        <begin position="362"/>
        <end position="382"/>
    </location>
</feature>
<evidence type="ECO:0000256" key="1">
    <source>
        <dbReference type="ARBA" id="ARBA00004370"/>
    </source>
</evidence>
<protein>
    <recommendedName>
        <fullName evidence="6">G-protein coupled receptors family 1 profile domain-containing protein</fullName>
    </recommendedName>
</protein>
<keyword evidence="4 5" id="KW-0472">Membrane</keyword>
<keyword evidence="8" id="KW-1185">Reference proteome</keyword>
<gene>
    <name evidence="7" type="ORF">PLEPLA_LOCUS28378</name>
</gene>
<feature type="domain" description="G-protein coupled receptors family 1 profile" evidence="6">
    <location>
        <begin position="377"/>
        <end position="586"/>
    </location>
</feature>
<evidence type="ECO:0000313" key="8">
    <source>
        <dbReference type="Proteomes" id="UP001153269"/>
    </source>
</evidence>
<feature type="transmembrane region" description="Helical" evidence="5">
    <location>
        <begin position="20"/>
        <end position="41"/>
    </location>
</feature>
<evidence type="ECO:0000313" key="7">
    <source>
        <dbReference type="EMBL" id="CAB1440612.1"/>
    </source>
</evidence>
<dbReference type="PANTHER" id="PTHR24244:SF0">
    <property type="entry name" value="G-PROTEIN COUPLED RECEPTORS FAMILY 1 PROFILE DOMAIN-CONTAINING PROTEIN"/>
    <property type="match status" value="1"/>
</dbReference>
<dbReference type="EMBL" id="CADEAL010002480">
    <property type="protein sequence ID" value="CAB1440612.1"/>
    <property type="molecule type" value="Genomic_DNA"/>
</dbReference>
<feature type="transmembrane region" description="Helical" evidence="5">
    <location>
        <begin position="442"/>
        <end position="461"/>
    </location>
</feature>
<feature type="transmembrane region" description="Helical" evidence="5">
    <location>
        <begin position="394"/>
        <end position="422"/>
    </location>
</feature>
<reference evidence="7" key="1">
    <citation type="submission" date="2020-03" db="EMBL/GenBank/DDBJ databases">
        <authorList>
            <person name="Weist P."/>
        </authorList>
    </citation>
    <scope>NUCLEOTIDE SEQUENCE</scope>
</reference>
<feature type="transmembrane region" description="Helical" evidence="5">
    <location>
        <begin position="530"/>
        <end position="553"/>
    </location>
</feature>
<keyword evidence="2 5" id="KW-0812">Transmembrane</keyword>
<dbReference type="PRINTS" id="PR00237">
    <property type="entry name" value="GPCRRHODOPSN"/>
</dbReference>
<evidence type="ECO:0000259" key="6">
    <source>
        <dbReference type="PROSITE" id="PS50262"/>
    </source>
</evidence>
<feature type="domain" description="G-protein coupled receptors family 1 profile" evidence="6">
    <location>
        <begin position="32"/>
        <end position="286"/>
    </location>
</feature>
<dbReference type="AlphaFoldDB" id="A0A9N7UW96"/>
<accession>A0A9N7UW96</accession>
<dbReference type="InterPro" id="IPR027294">
    <property type="entry name" value="NPS_rcpt"/>
</dbReference>
<dbReference type="InterPro" id="IPR000276">
    <property type="entry name" value="GPCR_Rhodpsn"/>
</dbReference>
<dbReference type="PANTHER" id="PTHR24244">
    <property type="entry name" value="NEUROPEPTIDE S RECEPTOR"/>
    <property type="match status" value="1"/>
</dbReference>
<feature type="transmembrane region" description="Helical" evidence="5">
    <location>
        <begin position="468"/>
        <end position="488"/>
    </location>
</feature>
<sequence length="614" mass="70135">MNNTSCPHVNLDFTGRFLPPVLILVFIVGLVANTWGLKSLWQNWKKLGSVNVFVLNLGLADVLYLLTLPCLVVYYFKGNVWIFGTTFCKITRFCFNLNLYGSIGFLTCISVYRYLAIVHPMKVLGRITVTHSVNISVLVWLLVAAQSLPDVFYIKTSGNQTEKCYDTTHSASVEDYLNYSLGRTLTGFCIPLLITLGCYGHMIIILCSKNNVNKDLKRRIVRLMFILILLFSVCYIPYHLFKNLNLWSRVLSKHRNCHNWSNGVYIAYQISRLLVCLNSALNPLVLLSTRKDSGSVLTSARRVIMRPFITKENFNQQLSPTARQNRKGRNHTTSQKTSQNCKLNCNFLFLVSTDGFDFTGKFLPPVLILVFIVGLVANTWGLKSLRQNWKKLGSVNVFVLNLGLADVLYLLTLPFLVVYYFKGNVWIFGTTFCKITRFCFNLNLYGSIGFLTCISVYRYLAIVHPMKVLGRITVTHSVNISVLVWLLVAAQSLPDVFYIKTSGNQTEKCYETTHDTFVEDYLNYSLGRTLTGFCIPLLITLGCYGHMIITLCSKNNVDKDLKRRSLRLMFILILLFSVCYIPYHLFKNLNLWSRVLSKHGNCHRWSNGVYIAIR</sequence>
<dbReference type="InterPro" id="IPR017452">
    <property type="entry name" value="GPCR_Rhodpsn_7TM"/>
</dbReference>
<proteinExistence type="predicted"/>
<comment type="subcellular location">
    <subcellularLocation>
        <location evidence="1">Membrane</location>
    </subcellularLocation>
</comment>
<dbReference type="Pfam" id="PF00001">
    <property type="entry name" value="7tm_1"/>
    <property type="match status" value="2"/>
</dbReference>
<keyword evidence="3 5" id="KW-1133">Transmembrane helix</keyword>
<feature type="transmembrane region" description="Helical" evidence="5">
    <location>
        <begin position="565"/>
        <end position="586"/>
    </location>
</feature>
<organism evidence="7 8">
    <name type="scientific">Pleuronectes platessa</name>
    <name type="common">European plaice</name>
    <dbReference type="NCBI Taxonomy" id="8262"/>
    <lineage>
        <taxon>Eukaryota</taxon>
        <taxon>Metazoa</taxon>
        <taxon>Chordata</taxon>
        <taxon>Craniata</taxon>
        <taxon>Vertebrata</taxon>
        <taxon>Euteleostomi</taxon>
        <taxon>Actinopterygii</taxon>
        <taxon>Neopterygii</taxon>
        <taxon>Teleostei</taxon>
        <taxon>Neoteleostei</taxon>
        <taxon>Acanthomorphata</taxon>
        <taxon>Carangaria</taxon>
        <taxon>Pleuronectiformes</taxon>
        <taxon>Pleuronectoidei</taxon>
        <taxon>Pleuronectidae</taxon>
        <taxon>Pleuronectes</taxon>
    </lineage>
</organism>
<evidence type="ECO:0000256" key="2">
    <source>
        <dbReference type="ARBA" id="ARBA00022692"/>
    </source>
</evidence>
<comment type="caution">
    <text evidence="7">The sequence shown here is derived from an EMBL/GenBank/DDBJ whole genome shotgun (WGS) entry which is preliminary data.</text>
</comment>
<dbReference type="Proteomes" id="UP001153269">
    <property type="component" value="Unassembled WGS sequence"/>
</dbReference>
<dbReference type="PROSITE" id="PS50262">
    <property type="entry name" value="G_PROTEIN_RECEP_F1_2"/>
    <property type="match status" value="2"/>
</dbReference>
<dbReference type="PRINTS" id="PR01157">
    <property type="entry name" value="P2YPURNOCPTR"/>
</dbReference>
<dbReference type="GO" id="GO:0016020">
    <property type="term" value="C:membrane"/>
    <property type="evidence" value="ECO:0007669"/>
    <property type="project" value="UniProtKB-SubCell"/>
</dbReference>
<feature type="transmembrane region" description="Helical" evidence="5">
    <location>
        <begin position="220"/>
        <end position="241"/>
    </location>
</feature>
<evidence type="ECO:0000256" key="4">
    <source>
        <dbReference type="ARBA" id="ARBA00023136"/>
    </source>
</evidence>
<feature type="transmembrane region" description="Helical" evidence="5">
    <location>
        <begin position="53"/>
        <end position="77"/>
    </location>
</feature>
<dbReference type="GO" id="GO:0008188">
    <property type="term" value="F:neuropeptide receptor activity"/>
    <property type="evidence" value="ECO:0007669"/>
    <property type="project" value="InterPro"/>
</dbReference>
<dbReference type="SUPFAM" id="SSF81321">
    <property type="entry name" value="Family A G protein-coupled receptor-like"/>
    <property type="match status" value="2"/>
</dbReference>
<feature type="transmembrane region" description="Helical" evidence="5">
    <location>
        <begin position="97"/>
        <end position="116"/>
    </location>
</feature>